<evidence type="ECO:0000313" key="1">
    <source>
        <dbReference type="EMBL" id="KAK3744982.1"/>
    </source>
</evidence>
<dbReference type="AlphaFoldDB" id="A0AAE0YGI8"/>
<sequence>MKLQAIQSEVSFSSDDLHVEVQATSDNITRNNVDFDQESSDNVDAVDSNHDAATMTIEMYLVKAKTATTERVFGEHPVFAIPHAMSYTTEVFPKLEVELKLINQLAYSGRHRAQVWACGPGVGREFKGILSIFHPRLVLSEKPRMGSARWSPTPRLDVPNRDRIQTFLNISSALY</sequence>
<proteinExistence type="predicted"/>
<comment type="caution">
    <text evidence="1">The sequence shown here is derived from an EMBL/GenBank/DDBJ whole genome shotgun (WGS) entry which is preliminary data.</text>
</comment>
<name>A0AAE0YGI8_9GAST</name>
<evidence type="ECO:0000313" key="2">
    <source>
        <dbReference type="Proteomes" id="UP001283361"/>
    </source>
</evidence>
<gene>
    <name evidence="1" type="ORF">RRG08_037598</name>
</gene>
<dbReference type="Proteomes" id="UP001283361">
    <property type="component" value="Unassembled WGS sequence"/>
</dbReference>
<keyword evidence="2" id="KW-1185">Reference proteome</keyword>
<reference evidence="1" key="1">
    <citation type="journal article" date="2023" name="G3 (Bethesda)">
        <title>A reference genome for the long-term kleptoplast-retaining sea slug Elysia crispata morphotype clarki.</title>
        <authorList>
            <person name="Eastman K.E."/>
            <person name="Pendleton A.L."/>
            <person name="Shaikh M.A."/>
            <person name="Suttiyut T."/>
            <person name="Ogas R."/>
            <person name="Tomko P."/>
            <person name="Gavelis G."/>
            <person name="Widhalm J.R."/>
            <person name="Wisecaver J.H."/>
        </authorList>
    </citation>
    <scope>NUCLEOTIDE SEQUENCE</scope>
    <source>
        <strain evidence="1">ECLA1</strain>
    </source>
</reference>
<protein>
    <submittedName>
        <fullName evidence="1">Uncharacterized protein</fullName>
    </submittedName>
</protein>
<accession>A0AAE0YGI8</accession>
<dbReference type="EMBL" id="JAWDGP010006239">
    <property type="protein sequence ID" value="KAK3744982.1"/>
    <property type="molecule type" value="Genomic_DNA"/>
</dbReference>
<organism evidence="1 2">
    <name type="scientific">Elysia crispata</name>
    <name type="common">lettuce slug</name>
    <dbReference type="NCBI Taxonomy" id="231223"/>
    <lineage>
        <taxon>Eukaryota</taxon>
        <taxon>Metazoa</taxon>
        <taxon>Spiralia</taxon>
        <taxon>Lophotrochozoa</taxon>
        <taxon>Mollusca</taxon>
        <taxon>Gastropoda</taxon>
        <taxon>Heterobranchia</taxon>
        <taxon>Euthyneura</taxon>
        <taxon>Panpulmonata</taxon>
        <taxon>Sacoglossa</taxon>
        <taxon>Placobranchoidea</taxon>
        <taxon>Plakobranchidae</taxon>
        <taxon>Elysia</taxon>
    </lineage>
</organism>